<keyword evidence="1" id="KW-0175">Coiled coil</keyword>
<evidence type="ECO:0000256" key="1">
    <source>
        <dbReference type="SAM" id="Coils"/>
    </source>
</evidence>
<gene>
    <name evidence="3" type="ORF">FHS03_002528</name>
</gene>
<evidence type="ECO:0000313" key="4">
    <source>
        <dbReference type="Proteomes" id="UP000541535"/>
    </source>
</evidence>
<comment type="caution">
    <text evidence="3">The sequence shown here is derived from an EMBL/GenBank/DDBJ whole genome shotgun (WGS) entry which is preliminary data.</text>
</comment>
<dbReference type="Pfam" id="PF05957">
    <property type="entry name" value="DUF883"/>
    <property type="match status" value="1"/>
</dbReference>
<feature type="domain" description="DUF883" evidence="2">
    <location>
        <begin position="12"/>
        <end position="64"/>
    </location>
</feature>
<organism evidence="3 4">
    <name type="scientific">Pseudoduganella violacea</name>
    <dbReference type="NCBI Taxonomy" id="1715466"/>
    <lineage>
        <taxon>Bacteria</taxon>
        <taxon>Pseudomonadati</taxon>
        <taxon>Pseudomonadota</taxon>
        <taxon>Betaproteobacteria</taxon>
        <taxon>Burkholderiales</taxon>
        <taxon>Oxalobacteraceae</taxon>
        <taxon>Telluria group</taxon>
        <taxon>Pseudoduganella</taxon>
    </lineage>
</organism>
<dbReference type="Proteomes" id="UP000541535">
    <property type="component" value="Unassembled WGS sequence"/>
</dbReference>
<dbReference type="AlphaFoldDB" id="A0A7W5BAC6"/>
<keyword evidence="4" id="KW-1185">Reference proteome</keyword>
<evidence type="ECO:0000259" key="2">
    <source>
        <dbReference type="Pfam" id="PF05957"/>
    </source>
</evidence>
<sequence>MDGPQDHHRNQERLIGDLRQVIENAEELLKNTDHQTSMLYQAARIKLAQALLNANEELERFEDAQLLRMIEATRAANEEFQDATGEDKVMRAFR</sequence>
<accession>A0A7W5BAC6</accession>
<dbReference type="RefSeq" id="WP_183441309.1">
    <property type="nucleotide sequence ID" value="NZ_JACHXD010000006.1"/>
</dbReference>
<protein>
    <submittedName>
        <fullName evidence="3">ElaB/YqjD/DUF883 family membrane-anchored ribosome-binding protein</fullName>
    </submittedName>
</protein>
<proteinExistence type="predicted"/>
<feature type="coiled-coil region" evidence="1">
    <location>
        <begin position="8"/>
        <end position="64"/>
    </location>
</feature>
<dbReference type="InterPro" id="IPR043604">
    <property type="entry name" value="DUF883_N"/>
</dbReference>
<name>A0A7W5BAC6_9BURK</name>
<evidence type="ECO:0000313" key="3">
    <source>
        <dbReference type="EMBL" id="MBB3119476.1"/>
    </source>
</evidence>
<dbReference type="EMBL" id="JACHXD010000006">
    <property type="protein sequence ID" value="MBB3119476.1"/>
    <property type="molecule type" value="Genomic_DNA"/>
</dbReference>
<reference evidence="3 4" key="1">
    <citation type="submission" date="2020-08" db="EMBL/GenBank/DDBJ databases">
        <title>Genomic Encyclopedia of Type Strains, Phase III (KMG-III): the genomes of soil and plant-associated and newly described type strains.</title>
        <authorList>
            <person name="Whitman W."/>
        </authorList>
    </citation>
    <scope>NUCLEOTIDE SEQUENCE [LARGE SCALE GENOMIC DNA]</scope>
    <source>
        <strain evidence="3 4">CECT 8897</strain>
    </source>
</reference>